<organism evidence="1 2">
    <name type="scientific">Pyricularia oryzae (strain 70-15 / ATCC MYA-4617 / FGSC 8958)</name>
    <name type="common">Rice blast fungus</name>
    <name type="synonym">Magnaporthe oryzae</name>
    <dbReference type="NCBI Taxonomy" id="242507"/>
    <lineage>
        <taxon>Eukaryota</taxon>
        <taxon>Fungi</taxon>
        <taxon>Dikarya</taxon>
        <taxon>Ascomycota</taxon>
        <taxon>Pezizomycotina</taxon>
        <taxon>Sordariomycetes</taxon>
        <taxon>Sordariomycetidae</taxon>
        <taxon>Magnaporthales</taxon>
        <taxon>Pyriculariaceae</taxon>
        <taxon>Pyricularia</taxon>
    </lineage>
</organism>
<evidence type="ECO:0000313" key="1">
    <source>
        <dbReference type="EMBL" id="EHA50569.1"/>
    </source>
</evidence>
<dbReference type="HOGENOM" id="CLU_1695842_0_0_1"/>
<dbReference type="KEGG" id="mgr:MGG_17145"/>
<dbReference type="VEuPathDB" id="FungiDB:MGG_17145"/>
<dbReference type="GeneID" id="12985474"/>
<protein>
    <submittedName>
        <fullName evidence="1">Uncharacterized protein</fullName>
    </submittedName>
</protein>
<name>G4N5Z3_PYRO7</name>
<dbReference type="AlphaFoldDB" id="G4N5Z3"/>
<dbReference type="InParanoid" id="G4N5Z3"/>
<dbReference type="Proteomes" id="UP000009058">
    <property type="component" value="Chromosome 4"/>
</dbReference>
<dbReference type="EMBL" id="CM001234">
    <property type="protein sequence ID" value="EHA50569.1"/>
    <property type="molecule type" value="Genomic_DNA"/>
</dbReference>
<dbReference type="RefSeq" id="XP_003716888.1">
    <property type="nucleotide sequence ID" value="XM_003716840.1"/>
</dbReference>
<proteinExistence type="predicted"/>
<sequence length="155" mass="17179">MTALTALSAVKSRRISRKEEHGPFLVRFAISRISNTCKCSVRRGCEKHDTAEIRPQGYSRYPSGDCVVDGEPPITKLCKEAFSRSSWSQNGCPPIAKSEDGCRKWAAGCELSSPRAKWHSLPRACGKMQLSIGRESHSVITPVPLLQKLTIRHNT</sequence>
<gene>
    <name evidence="1" type="ORF">MGG_17145</name>
</gene>
<accession>G4N5Z3</accession>
<reference key="2">
    <citation type="submission" date="2011-05" db="EMBL/GenBank/DDBJ databases">
        <title>The Genome Sequence of Magnaporthe oryzae 70-15.</title>
        <authorList>
            <consortium name="The Broad Institute Genome Sequencing Platform"/>
            <person name="Ma L.-J."/>
            <person name="Dead R."/>
            <person name="Young S.K."/>
            <person name="Zeng Q."/>
            <person name="Gargeya S."/>
            <person name="Fitzgerald M."/>
            <person name="Haas B."/>
            <person name="Abouelleil A."/>
            <person name="Alvarado L."/>
            <person name="Arachchi H.M."/>
            <person name="Berlin A."/>
            <person name="Brown A."/>
            <person name="Chapman S.B."/>
            <person name="Chen Z."/>
            <person name="Dunbar C."/>
            <person name="Freedman E."/>
            <person name="Gearin G."/>
            <person name="Gellesch M."/>
            <person name="Goldberg J."/>
            <person name="Griggs A."/>
            <person name="Gujja S."/>
            <person name="Heiman D."/>
            <person name="Howarth C."/>
            <person name="Larson L."/>
            <person name="Lui A."/>
            <person name="MacDonald P.J.P."/>
            <person name="Mehta T."/>
            <person name="Montmayeur A."/>
            <person name="Murphy C."/>
            <person name="Neiman D."/>
            <person name="Pearson M."/>
            <person name="Priest M."/>
            <person name="Roberts A."/>
            <person name="Saif S."/>
            <person name="Shea T."/>
            <person name="Shenoy N."/>
            <person name="Sisk P."/>
            <person name="Stolte C."/>
            <person name="Sykes S."/>
            <person name="Yandava C."/>
            <person name="Wortman J."/>
            <person name="Nusbaum C."/>
            <person name="Birren B."/>
        </authorList>
    </citation>
    <scope>NUCLEOTIDE SEQUENCE</scope>
    <source>
        <strain>70-15</strain>
    </source>
</reference>
<evidence type="ECO:0000313" key="2">
    <source>
        <dbReference type="Proteomes" id="UP000009058"/>
    </source>
</evidence>
<keyword evidence="2" id="KW-1185">Reference proteome</keyword>
<reference evidence="1 2" key="1">
    <citation type="journal article" date="2005" name="Nature">
        <title>The genome sequence of the rice blast fungus Magnaporthe grisea.</title>
        <authorList>
            <person name="Dean R.A."/>
            <person name="Talbot N.J."/>
            <person name="Ebbole D.J."/>
            <person name="Farman M.L."/>
            <person name="Mitchell T.K."/>
            <person name="Orbach M.J."/>
            <person name="Thon M."/>
            <person name="Kulkarni R."/>
            <person name="Xu J.R."/>
            <person name="Pan H."/>
            <person name="Read N.D."/>
            <person name="Lee Y.H."/>
            <person name="Carbone I."/>
            <person name="Brown D."/>
            <person name="Oh Y.Y."/>
            <person name="Donofrio N."/>
            <person name="Jeong J.S."/>
            <person name="Soanes D.M."/>
            <person name="Djonovic S."/>
            <person name="Kolomiets E."/>
            <person name="Rehmeyer C."/>
            <person name="Li W."/>
            <person name="Harding M."/>
            <person name="Kim S."/>
            <person name="Lebrun M.H."/>
            <person name="Bohnert H."/>
            <person name="Coughlan S."/>
            <person name="Butler J."/>
            <person name="Calvo S."/>
            <person name="Ma L.J."/>
            <person name="Nicol R."/>
            <person name="Purcell S."/>
            <person name="Nusbaum C."/>
            <person name="Galagan J.E."/>
            <person name="Birren B.W."/>
        </authorList>
    </citation>
    <scope>NUCLEOTIDE SEQUENCE [LARGE SCALE GENOMIC DNA]</scope>
    <source>
        <strain evidence="2">70-15 / ATCC MYA-4617 / FGSC 8958</strain>
    </source>
</reference>